<dbReference type="Gene3D" id="1.10.150.50">
    <property type="entry name" value="Transcription Factor, Ets-1"/>
    <property type="match status" value="1"/>
</dbReference>
<dbReference type="Pfam" id="PF01530">
    <property type="entry name" value="zf-C2HC"/>
    <property type="match status" value="2"/>
</dbReference>
<keyword evidence="6" id="KW-0862">Zinc</keyword>
<feature type="region of interest" description="Disordered" evidence="13">
    <location>
        <begin position="298"/>
        <end position="321"/>
    </location>
</feature>
<keyword evidence="4" id="KW-0677">Repeat</keyword>
<dbReference type="PANTHER" id="PTHR12247:SF131">
    <property type="entry name" value="LD05287P"/>
    <property type="match status" value="1"/>
</dbReference>
<keyword evidence="5" id="KW-0863">Zinc-finger</keyword>
<evidence type="ECO:0000256" key="13">
    <source>
        <dbReference type="SAM" id="MobiDB-lite"/>
    </source>
</evidence>
<dbReference type="GO" id="GO:0003682">
    <property type="term" value="F:chromatin binding"/>
    <property type="evidence" value="ECO:0007669"/>
    <property type="project" value="TreeGrafter"/>
</dbReference>
<sequence>MDSVTDIKDTMTENSDPAGVNKAVDGEEKKPPLEEKTNGNETEEEPKGVSDSGGTSTELEKPDKNESSNDPSTSDASGGINKQSKDSCSSSPDNIEKSEENKEKITDEVKPDGEKETAKAKTDEATNVEGSNTEKETESTGESIALDLKGVEVTNDGAPTIPTEAQTAATIRAPTDAVSEGPPTLEPMGQDDVKTGDMKQQIEDNHNILMAEIKDESNTSDTTIRSDDTVKAEPIEEHTSEEKGIDLSKEDFDATQALEWNNGIGTLPGSDLKFRMNEFGVMEMITDDLFGDLDDLSKDDTSDKVEEKSQGSAQLPVSNDNGTVTVKQESGSKVATLKELEHIQSDDICRCENCGMYGVASEFCRSGRFCSQSCVGVHANKMSVQAKVEAKVKHTTAVKPERVPGQVGRPPKKKRKPTSEGEVRDSKMARFSDDAVYEKKPGKKDKKWTWEKYLEQSNAVAAPHKLYAQGIPTNKNGFKVGMKLEAIDPKHPSLYCVVTVAEIMGYRVRLHFDGYSECYDFWVCASSEEIFPVGWAEENGKTLQPPKGYTVETFEWSNYIKLSRGVTAPNNLFSVTYSTPPATPHGFRAGMKLEAVDKKNTILTCVATVADVRGEHILIHFDGWEDNYDYWCDPTSPYIHPVGWCQENGKALSPPNDWPDIEGFTWEEYMEQTRSAPVSLRAFKPRPPVEWEVDMRLEAVDKRNPILIRAGRVAEKDGHQIKIHFDGWLPDYDFWVDDDSVDVFPCGWCSKTGHQLQPPFYASEVPRAAVAGQCPTLGCNGVGHVKGAKYTGHHSTFGCPYSALNMNKENILADRLGPTRTDSYEGRPIKSEANSPTDQKYAKCPTSGCNGEGHVTGRFTAHHKLSGCPIAPQNKEKLLMYQYMNGDARSSPEDLKPIEPVKIPKKRGRKKKKRDRDENEALSTLHQGIHQSVFMSTYVPPNPAKDLPLNWDQHSKLLPGLSSVTGGSAIRWSVDDVTRFVMSLPGCADVSQHFKEEQIDGEAFLLLNQTDMVKILNMKLGPAIKIYNSILMLKRTLET</sequence>
<dbReference type="InterPro" id="IPR038603">
    <property type="entry name" value="Znf_FCS_sf"/>
</dbReference>
<feature type="region of interest" description="Disordered" evidence="13">
    <location>
        <begin position="396"/>
        <end position="425"/>
    </location>
</feature>
<dbReference type="Gene3D" id="4.10.320.30">
    <property type="match status" value="2"/>
</dbReference>
<dbReference type="CDD" id="cd20103">
    <property type="entry name" value="MBT_L3MBTL1-like_rpt3"/>
    <property type="match status" value="1"/>
</dbReference>
<reference evidence="15" key="1">
    <citation type="submission" date="2022-03" db="EMBL/GenBank/DDBJ databases">
        <authorList>
            <person name="Martin C."/>
        </authorList>
    </citation>
    <scope>NUCLEOTIDE SEQUENCE</scope>
</reference>
<feature type="domain" description="SAM" evidence="14">
    <location>
        <begin position="972"/>
        <end position="1036"/>
    </location>
</feature>
<dbReference type="CDD" id="cd20101">
    <property type="entry name" value="MBT_L3MBTL1-like_rpt1"/>
    <property type="match status" value="1"/>
</dbReference>
<dbReference type="InterPro" id="IPR013761">
    <property type="entry name" value="SAM/pointed_sf"/>
</dbReference>
<evidence type="ECO:0000256" key="12">
    <source>
        <dbReference type="ARBA" id="ARBA00079425"/>
    </source>
</evidence>
<dbReference type="PROSITE" id="PS50105">
    <property type="entry name" value="SAM_DOMAIN"/>
    <property type="match status" value="1"/>
</dbReference>
<keyword evidence="3" id="KW-0479">Metal-binding</keyword>
<evidence type="ECO:0000256" key="11">
    <source>
        <dbReference type="ARBA" id="ARBA00068102"/>
    </source>
</evidence>
<evidence type="ECO:0000313" key="16">
    <source>
        <dbReference type="Proteomes" id="UP000749559"/>
    </source>
</evidence>
<evidence type="ECO:0000256" key="10">
    <source>
        <dbReference type="ARBA" id="ARBA00023242"/>
    </source>
</evidence>
<dbReference type="OrthoDB" id="8188861at2759"/>
<protein>
    <recommendedName>
        <fullName evidence="11">Lethal(3)malignant brain tumor-like protein 1</fullName>
    </recommendedName>
    <alternativeName>
        <fullName evidence="12">L(3)mbt protein homolog</fullName>
    </alternativeName>
</protein>
<dbReference type="Gene3D" id="2.30.30.140">
    <property type="match status" value="3"/>
</dbReference>
<evidence type="ECO:0000256" key="9">
    <source>
        <dbReference type="ARBA" id="ARBA00023163"/>
    </source>
</evidence>
<dbReference type="CDD" id="cd20102">
    <property type="entry name" value="MBT_L3MBTL1-like_rpt2"/>
    <property type="match status" value="1"/>
</dbReference>
<evidence type="ECO:0000256" key="8">
    <source>
        <dbReference type="ARBA" id="ARBA00023015"/>
    </source>
</evidence>
<feature type="compositionally biased region" description="Basic and acidic residues" evidence="13">
    <location>
        <begin position="1"/>
        <end position="11"/>
    </location>
</feature>
<keyword evidence="16" id="KW-1185">Reference proteome</keyword>
<dbReference type="CDD" id="cd09582">
    <property type="entry name" value="SAM_Scm-like-3MBT3_4"/>
    <property type="match status" value="1"/>
</dbReference>
<dbReference type="EMBL" id="CAIIXF020000001">
    <property type="protein sequence ID" value="CAH1773377.1"/>
    <property type="molecule type" value="Genomic_DNA"/>
</dbReference>
<evidence type="ECO:0000313" key="15">
    <source>
        <dbReference type="EMBL" id="CAH1773377.1"/>
    </source>
</evidence>
<keyword evidence="7" id="KW-0156">Chromatin regulator</keyword>
<dbReference type="Pfam" id="PF00536">
    <property type="entry name" value="SAM_1"/>
    <property type="match status" value="1"/>
</dbReference>
<dbReference type="AlphaFoldDB" id="A0A8J1U9U6"/>
<dbReference type="SUPFAM" id="SSF63748">
    <property type="entry name" value="Tudor/PWWP/MBT"/>
    <property type="match status" value="3"/>
</dbReference>
<feature type="compositionally biased region" description="Basic and acidic residues" evidence="13">
    <location>
        <begin position="890"/>
        <end position="899"/>
    </location>
</feature>
<dbReference type="Gene3D" id="3.30.60.160">
    <property type="match status" value="1"/>
</dbReference>
<dbReference type="Pfam" id="PF02820">
    <property type="entry name" value="MBT"/>
    <property type="match status" value="3"/>
</dbReference>
<feature type="compositionally biased region" description="Basic and acidic residues" evidence="13">
    <location>
        <begin position="298"/>
        <end position="309"/>
    </location>
</feature>
<evidence type="ECO:0000256" key="1">
    <source>
        <dbReference type="ARBA" id="ARBA00004123"/>
    </source>
</evidence>
<feature type="compositionally biased region" description="Basic and acidic residues" evidence="13">
    <location>
        <begin position="24"/>
        <end position="38"/>
    </location>
</feature>
<keyword evidence="9" id="KW-0804">Transcription</keyword>
<comment type="caution">
    <text evidence="15">The sequence shown here is derived from an EMBL/GenBank/DDBJ whole genome shotgun (WGS) entry which is preliminary data.</text>
</comment>
<evidence type="ECO:0000256" key="6">
    <source>
        <dbReference type="ARBA" id="ARBA00022833"/>
    </source>
</evidence>
<feature type="region of interest" description="Disordered" evidence="13">
    <location>
        <begin position="1"/>
        <end position="197"/>
    </location>
</feature>
<dbReference type="GO" id="GO:0042393">
    <property type="term" value="F:histone binding"/>
    <property type="evidence" value="ECO:0007669"/>
    <property type="project" value="TreeGrafter"/>
</dbReference>
<dbReference type="InterPro" id="IPR004092">
    <property type="entry name" value="Mbt"/>
</dbReference>
<feature type="compositionally biased region" description="Basic residues" evidence="13">
    <location>
        <begin position="903"/>
        <end position="914"/>
    </location>
</feature>
<feature type="region of interest" description="Disordered" evidence="13">
    <location>
        <begin position="817"/>
        <end position="842"/>
    </location>
</feature>
<keyword evidence="2" id="KW-0678">Repressor</keyword>
<evidence type="ECO:0000256" key="2">
    <source>
        <dbReference type="ARBA" id="ARBA00022491"/>
    </source>
</evidence>
<dbReference type="FunFam" id="2.30.30.140:FF:000007">
    <property type="entry name" value="Lethal(3)malignant brain tumor-like protein 1"/>
    <property type="match status" value="1"/>
</dbReference>
<feature type="compositionally biased region" description="Polar residues" evidence="13">
    <location>
        <begin position="310"/>
        <end position="321"/>
    </location>
</feature>
<keyword evidence="8" id="KW-0805">Transcription regulation</keyword>
<dbReference type="GO" id="GO:0005634">
    <property type="term" value="C:nucleus"/>
    <property type="evidence" value="ECO:0007669"/>
    <property type="project" value="UniProtKB-SubCell"/>
</dbReference>
<dbReference type="Proteomes" id="UP000749559">
    <property type="component" value="Unassembled WGS sequence"/>
</dbReference>
<dbReference type="SMART" id="SM00561">
    <property type="entry name" value="MBT"/>
    <property type="match status" value="3"/>
</dbReference>
<dbReference type="InterPro" id="IPR050548">
    <property type="entry name" value="PcG_chromatin_remod_factors"/>
</dbReference>
<dbReference type="PANTHER" id="PTHR12247">
    <property type="entry name" value="POLYCOMB GROUP PROTEIN"/>
    <property type="match status" value="1"/>
</dbReference>
<dbReference type="GO" id="GO:0008270">
    <property type="term" value="F:zinc ion binding"/>
    <property type="evidence" value="ECO:0007669"/>
    <property type="project" value="UniProtKB-KW"/>
</dbReference>
<dbReference type="InterPro" id="IPR001660">
    <property type="entry name" value="SAM"/>
</dbReference>
<accession>A0A8J1U9U6</accession>
<dbReference type="FunFam" id="4.10.320.30:FF:000001">
    <property type="entry name" value="Myelin transcription factor 1-like, a"/>
    <property type="match status" value="1"/>
</dbReference>
<organism evidence="15 16">
    <name type="scientific">Owenia fusiformis</name>
    <name type="common">Polychaete worm</name>
    <dbReference type="NCBI Taxonomy" id="6347"/>
    <lineage>
        <taxon>Eukaryota</taxon>
        <taxon>Metazoa</taxon>
        <taxon>Spiralia</taxon>
        <taxon>Lophotrochozoa</taxon>
        <taxon>Annelida</taxon>
        <taxon>Polychaeta</taxon>
        <taxon>Sedentaria</taxon>
        <taxon>Canalipalpata</taxon>
        <taxon>Sabellida</taxon>
        <taxon>Oweniida</taxon>
        <taxon>Oweniidae</taxon>
        <taxon>Owenia</taxon>
    </lineage>
</organism>
<dbReference type="SUPFAM" id="SSF47769">
    <property type="entry name" value="SAM/Pointed domain"/>
    <property type="match status" value="1"/>
</dbReference>
<dbReference type="GO" id="GO:0045892">
    <property type="term" value="P:negative regulation of DNA-templated transcription"/>
    <property type="evidence" value="ECO:0007669"/>
    <property type="project" value="TreeGrafter"/>
</dbReference>
<dbReference type="SMART" id="SM00454">
    <property type="entry name" value="SAM"/>
    <property type="match status" value="1"/>
</dbReference>
<gene>
    <name evidence="15" type="ORF">OFUS_LOCUS981</name>
</gene>
<dbReference type="PROSITE" id="PS51802">
    <property type="entry name" value="ZF_CCHHC"/>
    <property type="match status" value="2"/>
</dbReference>
<comment type="subcellular location">
    <subcellularLocation>
        <location evidence="1">Nucleus</location>
    </subcellularLocation>
</comment>
<feature type="compositionally biased region" description="Basic and acidic residues" evidence="13">
    <location>
        <begin position="94"/>
        <end position="124"/>
    </location>
</feature>
<dbReference type="InterPro" id="IPR036060">
    <property type="entry name" value="Znf_C2H2C_sf"/>
</dbReference>
<dbReference type="GO" id="GO:0006325">
    <property type="term" value="P:chromatin organization"/>
    <property type="evidence" value="ECO:0007669"/>
    <property type="project" value="UniProtKB-KW"/>
</dbReference>
<proteinExistence type="predicted"/>
<feature type="region of interest" description="Disordered" evidence="13">
    <location>
        <begin position="888"/>
        <end position="921"/>
    </location>
</feature>
<evidence type="ECO:0000259" key="14">
    <source>
        <dbReference type="PROSITE" id="PS50105"/>
    </source>
</evidence>
<feature type="compositionally biased region" description="Polar residues" evidence="13">
    <location>
        <begin position="68"/>
        <end position="93"/>
    </location>
</feature>
<evidence type="ECO:0000256" key="3">
    <source>
        <dbReference type="ARBA" id="ARBA00022723"/>
    </source>
</evidence>
<feature type="compositionally biased region" description="Basic and acidic residues" evidence="13">
    <location>
        <begin position="58"/>
        <end position="67"/>
    </location>
</feature>
<evidence type="ECO:0000256" key="5">
    <source>
        <dbReference type="ARBA" id="ARBA00022771"/>
    </source>
</evidence>
<keyword evidence="10" id="KW-0539">Nucleus</keyword>
<dbReference type="InterPro" id="IPR002515">
    <property type="entry name" value="Znf_C2H2C"/>
</dbReference>
<name>A0A8J1U9U6_OWEFU</name>
<dbReference type="SUPFAM" id="SSF103637">
    <property type="entry name" value="CCHHC domain"/>
    <property type="match status" value="1"/>
</dbReference>
<dbReference type="PROSITE" id="PS51079">
    <property type="entry name" value="MBT"/>
    <property type="match status" value="3"/>
</dbReference>
<evidence type="ECO:0000256" key="7">
    <source>
        <dbReference type="ARBA" id="ARBA00022853"/>
    </source>
</evidence>
<evidence type="ECO:0000256" key="4">
    <source>
        <dbReference type="ARBA" id="ARBA00022737"/>
    </source>
</evidence>